<feature type="signal peptide" evidence="9">
    <location>
        <begin position="1"/>
        <end position="22"/>
    </location>
</feature>
<protein>
    <submittedName>
        <fullName evidence="10">Putative adipokinetic hormone</fullName>
    </submittedName>
</protein>
<dbReference type="GO" id="GO:0007218">
    <property type="term" value="P:neuropeptide signaling pathway"/>
    <property type="evidence" value="ECO:0007669"/>
    <property type="project" value="UniProtKB-KW"/>
</dbReference>
<keyword evidence="8" id="KW-0527">Neuropeptide</keyword>
<keyword evidence="5 9" id="KW-0732">Signal</keyword>
<sequence length="76" mass="8435">MQAKWLSVIAILALCLLGYSFAQLTFTPVWGKRVPNAMASNNAQGSQDCRISTDGLMLIYRLIQTEAQKLVECSQK</sequence>
<reference evidence="10" key="1">
    <citation type="submission" date="2020-03" db="EMBL/GenBank/DDBJ databases">
        <title>Transcriptomic Profiling of the Digestive Tract of the Rat Flea, Xenopsylla cheopis, Following Blood Feeding and Infection with Yersinia pestis.</title>
        <authorList>
            <person name="Bland D.M."/>
            <person name="Martens C.A."/>
            <person name="Virtaneva K."/>
            <person name="Kanakabandi K."/>
            <person name="Long D."/>
            <person name="Rosenke R."/>
            <person name="Saturday G.A."/>
            <person name="Hoyt F.H."/>
            <person name="Bruno D.P."/>
            <person name="Ribeiro J.M.C."/>
            <person name="Hinnebusch J."/>
        </authorList>
    </citation>
    <scope>NUCLEOTIDE SEQUENCE</scope>
</reference>
<evidence type="ECO:0000256" key="8">
    <source>
        <dbReference type="ARBA" id="ARBA00023320"/>
    </source>
</evidence>
<comment type="similarity">
    <text evidence="2">Belongs to the AKH/HRTH/RPCH family.</text>
</comment>
<dbReference type="EMBL" id="GIIL01006968">
    <property type="protein sequence ID" value="NOV50694.1"/>
    <property type="molecule type" value="Transcribed_RNA"/>
</dbReference>
<evidence type="ECO:0000256" key="6">
    <source>
        <dbReference type="ARBA" id="ARBA00022815"/>
    </source>
</evidence>
<evidence type="ECO:0000256" key="4">
    <source>
        <dbReference type="ARBA" id="ARBA00022702"/>
    </source>
</evidence>
<evidence type="ECO:0000256" key="3">
    <source>
        <dbReference type="ARBA" id="ARBA00022525"/>
    </source>
</evidence>
<feature type="chain" id="PRO_5026778493" evidence="9">
    <location>
        <begin position="23"/>
        <end position="76"/>
    </location>
</feature>
<dbReference type="PROSITE" id="PS00256">
    <property type="entry name" value="AKH"/>
    <property type="match status" value="1"/>
</dbReference>
<organism evidence="10">
    <name type="scientific">Xenopsylla cheopis</name>
    <name type="common">Oriental rat flea</name>
    <name type="synonym">Pulex cheopis</name>
    <dbReference type="NCBI Taxonomy" id="163159"/>
    <lineage>
        <taxon>Eukaryota</taxon>
        <taxon>Metazoa</taxon>
        <taxon>Ecdysozoa</taxon>
        <taxon>Arthropoda</taxon>
        <taxon>Hexapoda</taxon>
        <taxon>Insecta</taxon>
        <taxon>Pterygota</taxon>
        <taxon>Neoptera</taxon>
        <taxon>Endopterygota</taxon>
        <taxon>Siphonaptera</taxon>
        <taxon>Pulicidae</taxon>
        <taxon>Xenopsyllinae</taxon>
        <taxon>Xenopsylla</taxon>
    </lineage>
</organism>
<dbReference type="GO" id="GO:0005179">
    <property type="term" value="F:hormone activity"/>
    <property type="evidence" value="ECO:0007669"/>
    <property type="project" value="UniProtKB-KW"/>
</dbReference>
<dbReference type="Pfam" id="PF06377">
    <property type="entry name" value="Adipokin_hormo"/>
    <property type="match status" value="1"/>
</dbReference>
<evidence type="ECO:0000313" key="10">
    <source>
        <dbReference type="EMBL" id="NOV50694.1"/>
    </source>
</evidence>
<dbReference type="GO" id="GO:0005576">
    <property type="term" value="C:extracellular region"/>
    <property type="evidence" value="ECO:0007669"/>
    <property type="project" value="UniProtKB-SubCell"/>
</dbReference>
<proteinExistence type="inferred from homology"/>
<dbReference type="InterPro" id="IPR002047">
    <property type="entry name" value="Adipokinetic_hormone_CS"/>
</dbReference>
<keyword evidence="3" id="KW-0964">Secreted</keyword>
<evidence type="ECO:0000256" key="9">
    <source>
        <dbReference type="SAM" id="SignalP"/>
    </source>
</evidence>
<dbReference type="InterPro" id="IPR010475">
    <property type="entry name" value="AKH/RPCH_hormone"/>
</dbReference>
<comment type="subcellular location">
    <subcellularLocation>
        <location evidence="1">Secreted</location>
    </subcellularLocation>
</comment>
<evidence type="ECO:0000256" key="7">
    <source>
        <dbReference type="ARBA" id="ARBA00023283"/>
    </source>
</evidence>
<keyword evidence="4" id="KW-0372">Hormone</keyword>
<accession>A0A6M2DXG4</accession>
<keyword evidence="6" id="KW-0027">Amidation</keyword>
<evidence type="ECO:0000256" key="5">
    <source>
        <dbReference type="ARBA" id="ARBA00022729"/>
    </source>
</evidence>
<name>A0A6M2DXG4_XENCH</name>
<evidence type="ECO:0000256" key="1">
    <source>
        <dbReference type="ARBA" id="ARBA00004613"/>
    </source>
</evidence>
<evidence type="ECO:0000256" key="2">
    <source>
        <dbReference type="ARBA" id="ARBA00006145"/>
    </source>
</evidence>
<dbReference type="AlphaFoldDB" id="A0A6M2DXG4"/>
<keyword evidence="7" id="KW-0873">Pyrrolidone carboxylic acid</keyword>